<proteinExistence type="predicted"/>
<evidence type="ECO:0008006" key="4">
    <source>
        <dbReference type="Google" id="ProtNLM"/>
    </source>
</evidence>
<organism evidence="2 3">
    <name type="scientific">Halorubrum laminariae</name>
    <dbReference type="NCBI Taxonomy" id="1433523"/>
    <lineage>
        <taxon>Archaea</taxon>
        <taxon>Methanobacteriati</taxon>
        <taxon>Methanobacteriota</taxon>
        <taxon>Stenosarchaea group</taxon>
        <taxon>Halobacteria</taxon>
        <taxon>Halobacteriales</taxon>
        <taxon>Haloferacaceae</taxon>
        <taxon>Halorubrum</taxon>
    </lineage>
</organism>
<feature type="compositionally biased region" description="Polar residues" evidence="1">
    <location>
        <begin position="479"/>
        <end position="492"/>
    </location>
</feature>
<sequence length="492" mass="54143">MSQSQSNSNSGFGQTVSATTSVPVTDLLEQEGTVPFLGVNEAAQATYPDAVSTAGRRYVTSGTQTFKDALEVLPHAGEGELWADNEFVSESEDGSGVTVDVDALTDVHGLDLSELASATGRTVDQLVANAEPESQIKVSTHKDIVDRRRLALRTLGYDVKFRWQIASRRYNPGNMRSFFKRKIAACEKHGATDAFGWIRHYDWGGSVTITTIYPSKAYEIGTPDGTDIDFENNELTLATADADADTTPSEDSVTIYYGDRMGYDFRGHQKLWVKPVIFIPSVGTMIPLPYAGTDLSRKHTGDLMADAIDWHETILSKIDSLCADINKEITRARVVAMDFEELPFSITEFYQYLGIQNETYAEKAADRATALADPPERPTLWNLQLSLKLAILDNYSGSKAGATYQEYQELAGEILRHPATQITLAKEQHQLESDTDDTETLDAAQQTLGESLQDVMDLTGVTENRLNPTEAQKIEQRVQQRLPSADSGATSD</sequence>
<dbReference type="RefSeq" id="WP_256418098.1">
    <property type="nucleotide sequence ID" value="NZ_JANHDL010000004.1"/>
</dbReference>
<feature type="region of interest" description="Disordered" evidence="1">
    <location>
        <begin position="464"/>
        <end position="492"/>
    </location>
</feature>
<evidence type="ECO:0000313" key="3">
    <source>
        <dbReference type="Proteomes" id="UP001597185"/>
    </source>
</evidence>
<accession>A0ABD6BZ38</accession>
<comment type="caution">
    <text evidence="2">The sequence shown here is derived from an EMBL/GenBank/DDBJ whole genome shotgun (WGS) entry which is preliminary data.</text>
</comment>
<dbReference type="EMBL" id="JBHUDB010000002">
    <property type="protein sequence ID" value="MFD1570316.1"/>
    <property type="molecule type" value="Genomic_DNA"/>
</dbReference>
<dbReference type="Proteomes" id="UP001597185">
    <property type="component" value="Unassembled WGS sequence"/>
</dbReference>
<dbReference type="AlphaFoldDB" id="A0ABD6BZ38"/>
<evidence type="ECO:0000313" key="2">
    <source>
        <dbReference type="EMBL" id="MFD1570316.1"/>
    </source>
</evidence>
<keyword evidence="3" id="KW-1185">Reference proteome</keyword>
<name>A0ABD6BZ38_9EURY</name>
<reference evidence="2 3" key="1">
    <citation type="journal article" date="2019" name="Int. J. Syst. Evol. Microbiol.">
        <title>The Global Catalogue of Microorganisms (GCM) 10K type strain sequencing project: providing services to taxonomists for standard genome sequencing and annotation.</title>
        <authorList>
            <consortium name="The Broad Institute Genomics Platform"/>
            <consortium name="The Broad Institute Genome Sequencing Center for Infectious Disease"/>
            <person name="Wu L."/>
            <person name="Ma J."/>
        </authorList>
    </citation>
    <scope>NUCLEOTIDE SEQUENCE [LARGE SCALE GENOMIC DNA]</scope>
    <source>
        <strain evidence="2 3">CGMCC 1.12689</strain>
    </source>
</reference>
<protein>
    <recommendedName>
        <fullName evidence="4">Portal protein</fullName>
    </recommendedName>
</protein>
<gene>
    <name evidence="2" type="ORF">ACFR9T_06895</name>
</gene>
<evidence type="ECO:0000256" key="1">
    <source>
        <dbReference type="SAM" id="MobiDB-lite"/>
    </source>
</evidence>